<evidence type="ECO:0000256" key="1">
    <source>
        <dbReference type="SAM" id="Coils"/>
    </source>
</evidence>
<dbReference type="KEGG" id="ppso:QPJ95_15030"/>
<dbReference type="EMBL" id="CP127247">
    <property type="protein sequence ID" value="WIY23936.1"/>
    <property type="molecule type" value="Genomic_DNA"/>
</dbReference>
<organism evidence="2 3">
    <name type="scientific">Parasedimentitalea psychrophila</name>
    <dbReference type="NCBI Taxonomy" id="2997337"/>
    <lineage>
        <taxon>Bacteria</taxon>
        <taxon>Pseudomonadati</taxon>
        <taxon>Pseudomonadota</taxon>
        <taxon>Alphaproteobacteria</taxon>
        <taxon>Rhodobacterales</taxon>
        <taxon>Paracoccaceae</taxon>
        <taxon>Parasedimentitalea</taxon>
    </lineage>
</organism>
<evidence type="ECO:0000313" key="2">
    <source>
        <dbReference type="EMBL" id="WIY23936.1"/>
    </source>
</evidence>
<keyword evidence="1" id="KW-0175">Coiled coil</keyword>
<proteinExistence type="predicted"/>
<name>A0A9Y2KVI7_9RHOB</name>
<sequence length="285" mass="30322">MEKFIAVVFDTEEAAYKGETALRDLHRNGELAVYAAAVIGKDQEGKVETKKFDDEGPIGTAFGLILGGVVGVLAGPVAVASGAVLAGSAAAASAAATGLAAGSLTGGMFGMYRDLWVAGIDSEMLDQVSLELLPGKSCLIASVDEVWTSPLDAQMASAGGTVFRKLRVDAIDEQFETEMAELDREIADLNEEMAQSSEAPKKAIHAKINAAKVKMTESRSKITHRLDELDREAGARLEAIDQQITTAADNTREKFKKRKTEIQADYKERKAKLDASMALAKDALA</sequence>
<gene>
    <name evidence="2" type="ORF">QPJ95_15030</name>
</gene>
<keyword evidence="3" id="KW-1185">Reference proteome</keyword>
<evidence type="ECO:0008006" key="4">
    <source>
        <dbReference type="Google" id="ProtNLM"/>
    </source>
</evidence>
<dbReference type="RefSeq" id="WP_270916938.1">
    <property type="nucleotide sequence ID" value="NZ_CP127247.1"/>
</dbReference>
<dbReference type="AlphaFoldDB" id="A0A9Y2KVI7"/>
<dbReference type="Proteomes" id="UP001238334">
    <property type="component" value="Chromosome"/>
</dbReference>
<accession>A0A9Y2KVI7</accession>
<reference evidence="2 3" key="1">
    <citation type="submission" date="2023-06" db="EMBL/GenBank/DDBJ databases">
        <title>Parasedimentitalea psychrophila sp. nov., a psychrophilic bacterium isolated from deep-sea sediment.</title>
        <authorList>
            <person name="Li A."/>
        </authorList>
    </citation>
    <scope>NUCLEOTIDE SEQUENCE [LARGE SCALE GENOMIC DNA]</scope>
    <source>
        <strain evidence="2 3">QS115</strain>
    </source>
</reference>
<feature type="coiled-coil region" evidence="1">
    <location>
        <begin position="172"/>
        <end position="199"/>
    </location>
</feature>
<protein>
    <recommendedName>
        <fullName evidence="4">DUF1269 domain-containing protein</fullName>
    </recommendedName>
</protein>
<evidence type="ECO:0000313" key="3">
    <source>
        <dbReference type="Proteomes" id="UP001238334"/>
    </source>
</evidence>